<dbReference type="OrthoDB" id="10042665at2759"/>
<dbReference type="AlphaFoldDB" id="A0A6A6DFU6"/>
<proteinExistence type="predicted"/>
<dbReference type="InterPro" id="IPR003959">
    <property type="entry name" value="ATPase_AAA_core"/>
</dbReference>
<keyword evidence="4" id="KW-1185">Reference proteome</keyword>
<feature type="region of interest" description="Disordered" evidence="1">
    <location>
        <begin position="399"/>
        <end position="445"/>
    </location>
</feature>
<dbReference type="SUPFAM" id="SSF52540">
    <property type="entry name" value="P-loop containing nucleoside triphosphate hydrolases"/>
    <property type="match status" value="1"/>
</dbReference>
<dbReference type="SMART" id="SM00382">
    <property type="entry name" value="AAA"/>
    <property type="match status" value="1"/>
</dbReference>
<protein>
    <submittedName>
        <fullName evidence="3">P-loop containing nucleoside triphosphate hydrolase protein</fullName>
    </submittedName>
</protein>
<dbReference type="InterPro" id="IPR054289">
    <property type="entry name" value="DUF7025"/>
</dbReference>
<keyword evidence="3" id="KW-0378">Hydrolase</keyword>
<feature type="domain" description="AAA+ ATPase" evidence="2">
    <location>
        <begin position="529"/>
        <end position="656"/>
    </location>
</feature>
<evidence type="ECO:0000313" key="3">
    <source>
        <dbReference type="EMBL" id="KAF2177318.1"/>
    </source>
</evidence>
<dbReference type="EMBL" id="ML994690">
    <property type="protein sequence ID" value="KAF2177318.1"/>
    <property type="molecule type" value="Genomic_DNA"/>
</dbReference>
<dbReference type="PANTHER" id="PTHR46411">
    <property type="entry name" value="FAMILY ATPASE, PUTATIVE-RELATED"/>
    <property type="match status" value="1"/>
</dbReference>
<dbReference type="Pfam" id="PF22942">
    <property type="entry name" value="DUF7025"/>
    <property type="match status" value="1"/>
</dbReference>
<dbReference type="Gene3D" id="3.40.50.300">
    <property type="entry name" value="P-loop containing nucleotide triphosphate hydrolases"/>
    <property type="match status" value="1"/>
</dbReference>
<sequence length="755" mass="85854">MLTREDISDTAWKWRYKLTSACRPHQHANNKNIPKDLSATFTEEDTLIDKLKPATLSTATAPKEQSTLGADVVTKTFYEGKNSDNTFFNWVDYPPRQISKSAAKAQDRVAIKVYKVKDKAKPVMVGKFALKHHMVEIQSPVLVAQIKDVMRKEGVHLDVNEVAVFKEPFRALYFCWEEIKGIYKAAAAADEKGERTSNVKALLALLLGVMQDIFSEVRAKVKHLQAAGLVSYKEAWTYFPTDSTVYSWGTNCELLCKVKDAVYKTAGKCGPALLVSAKVIDFNGKGFIWKDVDLEIPKFEGNMPVVEMPHYPLRFHEDAEGVNRKLLERGRRVLDFQGLTYCSYNGVGIYKESRKLNKHNVEGRILIDVTGYNKYHLAQGKREGQDPEMQKNRIIDLDDYIDSDLPPPPPAPASVPDARKPVDAKGTAEKKSSAMQHLSEEEQKKNKDLMLSREHDLIFIAPLLGGYALTNKMWLNFYVDDIEPIAWNDEAYDHLVYDEQQKDLVLSFVENHRRTKEIVEHDVIKGKGQGLIILLSGPPGTGKTLTAEAVADRTRRPLFYLQAEDLGVNAAMLGANIKNVFAMATEWDAVILLDEADVFMAERHPSDITRNELVSIFLRELEYFRGIIFLTTNLYDTIDTAFRSRVNIHLLFKPLSPEARVVLWRKFLERLNVNAVVGREDEEAVSRERLTEEDLKELGKWQLNGREIKNAIKMVKSWCDAKDYEMTLTRLESGIKVTAPHATRRDDSYPCDLYE</sequence>
<dbReference type="Proteomes" id="UP000800200">
    <property type="component" value="Unassembled WGS sequence"/>
</dbReference>
<gene>
    <name evidence="3" type="ORF">K469DRAFT_644502</name>
</gene>
<evidence type="ECO:0000313" key="4">
    <source>
        <dbReference type="Proteomes" id="UP000800200"/>
    </source>
</evidence>
<evidence type="ECO:0000259" key="2">
    <source>
        <dbReference type="SMART" id="SM00382"/>
    </source>
</evidence>
<dbReference type="GO" id="GO:0016887">
    <property type="term" value="F:ATP hydrolysis activity"/>
    <property type="evidence" value="ECO:0007669"/>
    <property type="project" value="InterPro"/>
</dbReference>
<feature type="compositionally biased region" description="Basic and acidic residues" evidence="1">
    <location>
        <begin position="417"/>
        <end position="445"/>
    </location>
</feature>
<evidence type="ECO:0000256" key="1">
    <source>
        <dbReference type="SAM" id="MobiDB-lite"/>
    </source>
</evidence>
<dbReference type="PANTHER" id="PTHR46411:SF3">
    <property type="entry name" value="AAA+ ATPASE DOMAIN-CONTAINING PROTEIN"/>
    <property type="match status" value="1"/>
</dbReference>
<reference evidence="3" key="1">
    <citation type="journal article" date="2020" name="Stud. Mycol.">
        <title>101 Dothideomycetes genomes: a test case for predicting lifestyles and emergence of pathogens.</title>
        <authorList>
            <person name="Haridas S."/>
            <person name="Albert R."/>
            <person name="Binder M."/>
            <person name="Bloem J."/>
            <person name="Labutti K."/>
            <person name="Salamov A."/>
            <person name="Andreopoulos B."/>
            <person name="Baker S."/>
            <person name="Barry K."/>
            <person name="Bills G."/>
            <person name="Bluhm B."/>
            <person name="Cannon C."/>
            <person name="Castanera R."/>
            <person name="Culley D."/>
            <person name="Daum C."/>
            <person name="Ezra D."/>
            <person name="Gonzalez J."/>
            <person name="Henrissat B."/>
            <person name="Kuo A."/>
            <person name="Liang C."/>
            <person name="Lipzen A."/>
            <person name="Lutzoni F."/>
            <person name="Magnuson J."/>
            <person name="Mondo S."/>
            <person name="Nolan M."/>
            <person name="Ohm R."/>
            <person name="Pangilinan J."/>
            <person name="Park H.-J."/>
            <person name="Ramirez L."/>
            <person name="Alfaro M."/>
            <person name="Sun H."/>
            <person name="Tritt A."/>
            <person name="Yoshinaga Y."/>
            <person name="Zwiers L.-H."/>
            <person name="Turgeon B."/>
            <person name="Goodwin S."/>
            <person name="Spatafora J."/>
            <person name="Crous P."/>
            <person name="Grigoriev I."/>
        </authorList>
    </citation>
    <scope>NUCLEOTIDE SEQUENCE</scope>
    <source>
        <strain evidence="3">CBS 207.26</strain>
    </source>
</reference>
<organism evidence="3 4">
    <name type="scientific">Zopfia rhizophila CBS 207.26</name>
    <dbReference type="NCBI Taxonomy" id="1314779"/>
    <lineage>
        <taxon>Eukaryota</taxon>
        <taxon>Fungi</taxon>
        <taxon>Dikarya</taxon>
        <taxon>Ascomycota</taxon>
        <taxon>Pezizomycotina</taxon>
        <taxon>Dothideomycetes</taxon>
        <taxon>Dothideomycetes incertae sedis</taxon>
        <taxon>Zopfiaceae</taxon>
        <taxon>Zopfia</taxon>
    </lineage>
</organism>
<dbReference type="InterPro" id="IPR027417">
    <property type="entry name" value="P-loop_NTPase"/>
</dbReference>
<dbReference type="GO" id="GO:0005524">
    <property type="term" value="F:ATP binding"/>
    <property type="evidence" value="ECO:0007669"/>
    <property type="project" value="InterPro"/>
</dbReference>
<dbReference type="CDD" id="cd19481">
    <property type="entry name" value="RecA-like_protease"/>
    <property type="match status" value="1"/>
</dbReference>
<dbReference type="InterPro" id="IPR003593">
    <property type="entry name" value="AAA+_ATPase"/>
</dbReference>
<name>A0A6A6DFU6_9PEZI</name>
<dbReference type="Pfam" id="PF00004">
    <property type="entry name" value="AAA"/>
    <property type="match status" value="1"/>
</dbReference>
<accession>A0A6A6DFU6</accession>